<dbReference type="AlphaFoldDB" id="A0ABD5WIW7"/>
<dbReference type="RefSeq" id="WP_382209742.1">
    <property type="nucleotide sequence ID" value="NZ_JBHSZH010000005.1"/>
</dbReference>
<feature type="transmembrane region" description="Helical" evidence="1">
    <location>
        <begin position="75"/>
        <end position="96"/>
    </location>
</feature>
<protein>
    <submittedName>
        <fullName evidence="2">Uncharacterized protein</fullName>
    </submittedName>
</protein>
<gene>
    <name evidence="2" type="ORF">ACFQJ6_10710</name>
</gene>
<dbReference type="EMBL" id="JBHSZH010000005">
    <property type="protein sequence ID" value="MFC7080517.1"/>
    <property type="molecule type" value="Genomic_DNA"/>
</dbReference>
<evidence type="ECO:0000313" key="2">
    <source>
        <dbReference type="EMBL" id="MFC7080517.1"/>
    </source>
</evidence>
<comment type="caution">
    <text evidence="2">The sequence shown here is derived from an EMBL/GenBank/DDBJ whole genome shotgun (WGS) entry which is preliminary data.</text>
</comment>
<proteinExistence type="predicted"/>
<sequence>MSDTSLPRWQVASTVAMLGLSVLATLVGLLRPGHYRDAAVTLPQVYGQDVVTLGVGVPLLAVGLWYAARGSLRGYVVWLGGLAYMLYTWASYALMLYFNELFLVYVALFGLSLFTFVGGVLRADPGAVRDRLDGRLPVRATSGYLAAIALFFAAGWLAEIVPATLRGPPPRASDSRTFRRT</sequence>
<dbReference type="Proteomes" id="UP001596407">
    <property type="component" value="Unassembled WGS sequence"/>
</dbReference>
<keyword evidence="1" id="KW-1133">Transmembrane helix</keyword>
<evidence type="ECO:0000256" key="1">
    <source>
        <dbReference type="SAM" id="Phobius"/>
    </source>
</evidence>
<name>A0ABD5WIW7_9EURY</name>
<keyword evidence="3" id="KW-1185">Reference proteome</keyword>
<keyword evidence="1" id="KW-0812">Transmembrane</keyword>
<reference evidence="2 3" key="1">
    <citation type="journal article" date="2019" name="Int. J. Syst. Evol. Microbiol.">
        <title>The Global Catalogue of Microorganisms (GCM) 10K type strain sequencing project: providing services to taxonomists for standard genome sequencing and annotation.</title>
        <authorList>
            <consortium name="The Broad Institute Genomics Platform"/>
            <consortium name="The Broad Institute Genome Sequencing Center for Infectious Disease"/>
            <person name="Wu L."/>
            <person name="Ma J."/>
        </authorList>
    </citation>
    <scope>NUCLEOTIDE SEQUENCE [LARGE SCALE GENOMIC DNA]</scope>
    <source>
        <strain evidence="2 3">DT72</strain>
    </source>
</reference>
<keyword evidence="1" id="KW-0472">Membrane</keyword>
<evidence type="ECO:0000313" key="3">
    <source>
        <dbReference type="Proteomes" id="UP001596407"/>
    </source>
</evidence>
<feature type="transmembrane region" description="Helical" evidence="1">
    <location>
        <begin position="144"/>
        <end position="165"/>
    </location>
</feature>
<organism evidence="2 3">
    <name type="scientific">Halorussus caseinilyticus</name>
    <dbReference type="NCBI Taxonomy" id="3034025"/>
    <lineage>
        <taxon>Archaea</taxon>
        <taxon>Methanobacteriati</taxon>
        <taxon>Methanobacteriota</taxon>
        <taxon>Stenosarchaea group</taxon>
        <taxon>Halobacteria</taxon>
        <taxon>Halobacteriales</taxon>
        <taxon>Haladaptataceae</taxon>
        <taxon>Halorussus</taxon>
    </lineage>
</organism>
<accession>A0ABD5WIW7</accession>
<feature type="transmembrane region" description="Helical" evidence="1">
    <location>
        <begin position="12"/>
        <end position="30"/>
    </location>
</feature>
<feature type="transmembrane region" description="Helical" evidence="1">
    <location>
        <begin position="102"/>
        <end position="123"/>
    </location>
</feature>
<feature type="transmembrane region" description="Helical" evidence="1">
    <location>
        <begin position="50"/>
        <end position="68"/>
    </location>
</feature>